<dbReference type="Proteomes" id="UP000565441">
    <property type="component" value="Unassembled WGS sequence"/>
</dbReference>
<dbReference type="EMBL" id="JAACJP010000032">
    <property type="protein sequence ID" value="KAF5375672.1"/>
    <property type="molecule type" value="Genomic_DNA"/>
</dbReference>
<evidence type="ECO:0000256" key="1">
    <source>
        <dbReference type="SAM" id="Coils"/>
    </source>
</evidence>
<evidence type="ECO:0000313" key="2">
    <source>
        <dbReference type="EMBL" id="KAF5375672.1"/>
    </source>
</evidence>
<organism evidence="2 3">
    <name type="scientific">Tricholomella constricta</name>
    <dbReference type="NCBI Taxonomy" id="117010"/>
    <lineage>
        <taxon>Eukaryota</taxon>
        <taxon>Fungi</taxon>
        <taxon>Dikarya</taxon>
        <taxon>Basidiomycota</taxon>
        <taxon>Agaricomycotina</taxon>
        <taxon>Agaricomycetes</taxon>
        <taxon>Agaricomycetidae</taxon>
        <taxon>Agaricales</taxon>
        <taxon>Tricholomatineae</taxon>
        <taxon>Lyophyllaceae</taxon>
        <taxon>Tricholomella</taxon>
    </lineage>
</organism>
<sequence length="231" mass="26740">MDFLAELQRRNISLRDEIRENHRLSAELRRTRDELERARAERASFLNQLDAAIEQRNELWNELAGVEVENYRLKDENHTLSEDAARAWRSYDDLHGDYISVSFLFSFNGTHGQCLQLLYHAKDRRDLHYIRRRILAEKTITALKSQYGQRYPMLGGESFSAWLERIGYPDWQKIIGELISAKADGNGVAHNASYGEMAATVAFAYEDGCLAEPQILQVMFDIVYGEFIENS</sequence>
<proteinExistence type="predicted"/>
<name>A0A8H5H2R1_9AGAR</name>
<dbReference type="AlphaFoldDB" id="A0A8H5H2R1"/>
<accession>A0A8H5H2R1</accession>
<feature type="coiled-coil region" evidence="1">
    <location>
        <begin position="4"/>
        <end position="55"/>
    </location>
</feature>
<reference evidence="2 3" key="1">
    <citation type="journal article" date="2020" name="ISME J.">
        <title>Uncovering the hidden diversity of litter-decomposition mechanisms in mushroom-forming fungi.</title>
        <authorList>
            <person name="Floudas D."/>
            <person name="Bentzer J."/>
            <person name="Ahren D."/>
            <person name="Johansson T."/>
            <person name="Persson P."/>
            <person name="Tunlid A."/>
        </authorList>
    </citation>
    <scope>NUCLEOTIDE SEQUENCE [LARGE SCALE GENOMIC DNA]</scope>
    <source>
        <strain evidence="2 3">CBS 661.87</strain>
    </source>
</reference>
<keyword evidence="3" id="KW-1185">Reference proteome</keyword>
<evidence type="ECO:0000313" key="3">
    <source>
        <dbReference type="Proteomes" id="UP000565441"/>
    </source>
</evidence>
<protein>
    <submittedName>
        <fullName evidence="2">Uncharacterized protein</fullName>
    </submittedName>
</protein>
<keyword evidence="1" id="KW-0175">Coiled coil</keyword>
<gene>
    <name evidence="2" type="ORF">D9615_009332</name>
</gene>
<comment type="caution">
    <text evidence="2">The sequence shown here is derived from an EMBL/GenBank/DDBJ whole genome shotgun (WGS) entry which is preliminary data.</text>
</comment>